<feature type="transmembrane region" description="Helical" evidence="11">
    <location>
        <begin position="280"/>
        <end position="297"/>
    </location>
</feature>
<feature type="transmembrane region" description="Helical" evidence="11">
    <location>
        <begin position="323"/>
        <end position="343"/>
    </location>
</feature>
<comment type="function">
    <text evidence="8">Proton-dependent uptake of di- or tri-peptides.</text>
</comment>
<dbReference type="GO" id="GO:0042937">
    <property type="term" value="F:tripeptide transmembrane transporter activity"/>
    <property type="evidence" value="ECO:0007669"/>
    <property type="project" value="UniProtKB-ARBA"/>
</dbReference>
<feature type="transmembrane region" description="Helical" evidence="11">
    <location>
        <begin position="147"/>
        <end position="168"/>
    </location>
</feature>
<dbReference type="GO" id="GO:0015333">
    <property type="term" value="F:peptide:proton symporter activity"/>
    <property type="evidence" value="ECO:0007669"/>
    <property type="project" value="UniProtKB-ARBA"/>
</dbReference>
<evidence type="ECO:0000256" key="5">
    <source>
        <dbReference type="ARBA" id="ARBA00022692"/>
    </source>
</evidence>
<comment type="similarity">
    <text evidence="2 10">Belongs to the major facilitator superfamily. Proton-dependent oligopeptide transporter (POT/PTR) (TC 2.A.17) family.</text>
</comment>
<gene>
    <name evidence="13" type="ORF">BG261_01455</name>
</gene>
<evidence type="ECO:0000256" key="3">
    <source>
        <dbReference type="ARBA" id="ARBA00022448"/>
    </source>
</evidence>
<keyword evidence="3 10" id="KW-0813">Transport</keyword>
<reference evidence="14" key="1">
    <citation type="submission" date="2016-09" db="EMBL/GenBank/DDBJ databases">
        <title>Draft genome sequence of a novel species of the family Streptococcaceae isolated from flowers.</title>
        <authorList>
            <person name="Chuah L.-O."/>
            <person name="Yap K.-P."/>
            <person name="Thong K.L."/>
            <person name="Liong M.T."/>
            <person name="Ahmad R."/>
            <person name="Rusul G."/>
        </authorList>
    </citation>
    <scope>NUCLEOTIDE SEQUENCE [LARGE SCALE GENOMIC DNA]</scope>
    <source>
        <strain evidence="14">DF1</strain>
    </source>
</reference>
<comment type="subcellular location">
    <subcellularLocation>
        <location evidence="1">Cell membrane</location>
        <topology evidence="1">Multi-pass membrane protein</topology>
    </subcellularLocation>
    <subcellularLocation>
        <location evidence="10">Membrane</location>
        <topology evidence="10">Multi-pass membrane protein</topology>
    </subcellularLocation>
</comment>
<dbReference type="Proteomes" id="UP000178622">
    <property type="component" value="Unassembled WGS sequence"/>
</dbReference>
<dbReference type="InterPro" id="IPR036259">
    <property type="entry name" value="MFS_trans_sf"/>
</dbReference>
<evidence type="ECO:0000256" key="9">
    <source>
        <dbReference type="ARBA" id="ARBA00069644"/>
    </source>
</evidence>
<evidence type="ECO:0000256" key="4">
    <source>
        <dbReference type="ARBA" id="ARBA00022475"/>
    </source>
</evidence>
<dbReference type="STRING" id="1859473.BG261_01455"/>
<feature type="domain" description="Major facilitator superfamily (MFS) profile" evidence="12">
    <location>
        <begin position="1"/>
        <end position="476"/>
    </location>
</feature>
<feature type="transmembrane region" description="Helical" evidence="11">
    <location>
        <begin position="26"/>
        <end position="43"/>
    </location>
</feature>
<dbReference type="InterPro" id="IPR018456">
    <property type="entry name" value="PTR2_symporter_CS"/>
</dbReference>
<dbReference type="EMBL" id="MKIR01000001">
    <property type="protein sequence ID" value="OFI50567.1"/>
    <property type="molecule type" value="Genomic_DNA"/>
</dbReference>
<evidence type="ECO:0000313" key="14">
    <source>
        <dbReference type="Proteomes" id="UP000178622"/>
    </source>
</evidence>
<feature type="transmembrane region" description="Helical" evidence="11">
    <location>
        <begin position="384"/>
        <end position="403"/>
    </location>
</feature>
<dbReference type="RefSeq" id="WP_070791405.1">
    <property type="nucleotide sequence ID" value="NZ_MKIR01000001.1"/>
</dbReference>
<dbReference type="InterPro" id="IPR020846">
    <property type="entry name" value="MFS_dom"/>
</dbReference>
<feature type="transmembrane region" description="Helical" evidence="11">
    <location>
        <begin position="247"/>
        <end position="268"/>
    </location>
</feature>
<sequence>MNSNKEFLGQPRGLQTLFFTEMWERFSYYGMKAILLYYMWWMIDGGELNIPKTAAASIMAIYSSLVYLTGMGGGFIADRLIGQRKAVFWGGVLIMFGHIALATPFGAPALFVSMALIIAGTGLLKPNVSSLVGELYSPEDPRRDSGFSIFVFGINLGSFLAPIVVGWAQGEWNYHVAFSIAAVGMFFGLLQYYFDGNKYLPAEGLKPVNPMDASEKRSFYSKVIAGTLATVVLFGLLAAFKVLTLNLFINLLTIFAVIIPVYYFVMMYRSDKTTKEEKSHVLAYIPLFISAVIFWALEEQGSIVLATFAAERVNYPSWFHASYFQSLNPLFIMLYVPLFAVLWTKLGNKQPSSPVKFAIGLFFTALSFLIMAVPGILYGTSVKVGPFWLVASWALIIVGEMLISPIGLSVTTKLAPKAFTAQMMGMWFLTSAVGSALNAQVVQLYSAKTEVPYFIILGLITLVFGVIVFLTSKTIEKLMGNIR</sequence>
<evidence type="ECO:0000256" key="7">
    <source>
        <dbReference type="ARBA" id="ARBA00023136"/>
    </source>
</evidence>
<keyword evidence="7 11" id="KW-0472">Membrane</keyword>
<keyword evidence="5 10" id="KW-0812">Transmembrane</keyword>
<feature type="transmembrane region" description="Helical" evidence="11">
    <location>
        <begin position="355"/>
        <end position="378"/>
    </location>
</feature>
<feature type="transmembrane region" description="Helical" evidence="11">
    <location>
        <begin position="55"/>
        <end position="77"/>
    </location>
</feature>
<dbReference type="FunFam" id="1.20.1250.20:FF:000017">
    <property type="entry name" value="Dipeptide and tripeptide permease A"/>
    <property type="match status" value="1"/>
</dbReference>
<keyword evidence="14" id="KW-1185">Reference proteome</keyword>
<dbReference type="InterPro" id="IPR000109">
    <property type="entry name" value="POT_fam"/>
</dbReference>
<dbReference type="AlphaFoldDB" id="A0A1E8GQS9"/>
<dbReference type="CDD" id="cd17346">
    <property type="entry name" value="MFS_DtpA_like"/>
    <property type="match status" value="1"/>
</dbReference>
<dbReference type="GO" id="GO:0035443">
    <property type="term" value="P:tripeptide transmembrane transport"/>
    <property type="evidence" value="ECO:0007669"/>
    <property type="project" value="UniProtKB-ARBA"/>
</dbReference>
<comment type="caution">
    <text evidence="13">The sequence shown here is derived from an EMBL/GenBank/DDBJ whole genome shotgun (WGS) entry which is preliminary data.</text>
</comment>
<dbReference type="PROSITE" id="PS01023">
    <property type="entry name" value="PTR2_2"/>
    <property type="match status" value="1"/>
</dbReference>
<organism evidence="13 14">
    <name type="scientific">Floricoccus tropicus</name>
    <dbReference type="NCBI Taxonomy" id="1859473"/>
    <lineage>
        <taxon>Bacteria</taxon>
        <taxon>Bacillati</taxon>
        <taxon>Bacillota</taxon>
        <taxon>Bacilli</taxon>
        <taxon>Lactobacillales</taxon>
        <taxon>Streptococcaceae</taxon>
        <taxon>Floricoccus</taxon>
    </lineage>
</organism>
<dbReference type="OrthoDB" id="9772725at2"/>
<dbReference type="PROSITE" id="PS50850">
    <property type="entry name" value="MFS"/>
    <property type="match status" value="1"/>
</dbReference>
<dbReference type="PANTHER" id="PTHR23517:SF15">
    <property type="entry name" value="PROTON-DEPENDENT OLIGOPEPTIDE FAMILY TRANSPORT PROTEIN"/>
    <property type="match status" value="1"/>
</dbReference>
<evidence type="ECO:0000256" key="8">
    <source>
        <dbReference type="ARBA" id="ARBA00059575"/>
    </source>
</evidence>
<dbReference type="Pfam" id="PF00854">
    <property type="entry name" value="PTR2"/>
    <property type="match status" value="1"/>
</dbReference>
<feature type="transmembrane region" description="Helical" evidence="11">
    <location>
        <begin position="451"/>
        <end position="470"/>
    </location>
</feature>
<evidence type="ECO:0000256" key="11">
    <source>
        <dbReference type="SAM" id="Phobius"/>
    </source>
</evidence>
<evidence type="ECO:0000256" key="10">
    <source>
        <dbReference type="RuleBase" id="RU003755"/>
    </source>
</evidence>
<accession>A0A1E8GQS9</accession>
<protein>
    <recommendedName>
        <fullName evidence="9">Di-/tripeptide transporter</fullName>
    </recommendedName>
</protein>
<evidence type="ECO:0000259" key="12">
    <source>
        <dbReference type="PROSITE" id="PS50850"/>
    </source>
</evidence>
<feature type="transmembrane region" description="Helical" evidence="11">
    <location>
        <begin position="219"/>
        <end position="241"/>
    </location>
</feature>
<dbReference type="GO" id="GO:0005886">
    <property type="term" value="C:plasma membrane"/>
    <property type="evidence" value="ECO:0007669"/>
    <property type="project" value="UniProtKB-SubCell"/>
</dbReference>
<dbReference type="NCBIfam" id="TIGR00924">
    <property type="entry name" value="yjdL_sub1_fam"/>
    <property type="match status" value="1"/>
</dbReference>
<feature type="transmembrane region" description="Helical" evidence="11">
    <location>
        <begin position="86"/>
        <end position="103"/>
    </location>
</feature>
<dbReference type="PANTHER" id="PTHR23517">
    <property type="entry name" value="RESISTANCE PROTEIN MDTM, PUTATIVE-RELATED-RELATED"/>
    <property type="match status" value="1"/>
</dbReference>
<dbReference type="InterPro" id="IPR005279">
    <property type="entry name" value="Dipep/tripep_permease"/>
</dbReference>
<evidence type="ECO:0000256" key="2">
    <source>
        <dbReference type="ARBA" id="ARBA00005982"/>
    </source>
</evidence>
<keyword evidence="6 11" id="KW-1133">Transmembrane helix</keyword>
<keyword evidence="4" id="KW-1003">Cell membrane</keyword>
<dbReference type="SUPFAM" id="SSF103473">
    <property type="entry name" value="MFS general substrate transporter"/>
    <property type="match status" value="2"/>
</dbReference>
<feature type="transmembrane region" description="Helical" evidence="11">
    <location>
        <begin position="424"/>
        <end position="445"/>
    </location>
</feature>
<name>A0A1E8GQS9_9LACT</name>
<feature type="transmembrane region" description="Helical" evidence="11">
    <location>
        <begin position="174"/>
        <end position="194"/>
    </location>
</feature>
<feature type="transmembrane region" description="Helical" evidence="11">
    <location>
        <begin position="109"/>
        <end position="126"/>
    </location>
</feature>
<evidence type="ECO:0000313" key="13">
    <source>
        <dbReference type="EMBL" id="OFI50567.1"/>
    </source>
</evidence>
<evidence type="ECO:0000256" key="1">
    <source>
        <dbReference type="ARBA" id="ARBA00004651"/>
    </source>
</evidence>
<dbReference type="GO" id="GO:0071916">
    <property type="term" value="F:dipeptide transmembrane transporter activity"/>
    <property type="evidence" value="ECO:0007669"/>
    <property type="project" value="UniProtKB-ARBA"/>
</dbReference>
<evidence type="ECO:0000256" key="6">
    <source>
        <dbReference type="ARBA" id="ARBA00022989"/>
    </source>
</evidence>
<dbReference type="InterPro" id="IPR050171">
    <property type="entry name" value="MFS_Transporters"/>
</dbReference>
<proteinExistence type="inferred from homology"/>
<dbReference type="Gene3D" id="1.20.1250.20">
    <property type="entry name" value="MFS general substrate transporter like domains"/>
    <property type="match status" value="1"/>
</dbReference>
<dbReference type="PROSITE" id="PS01022">
    <property type="entry name" value="PTR2_1"/>
    <property type="match status" value="1"/>
</dbReference>